<evidence type="ECO:0000313" key="2">
    <source>
        <dbReference type="EMBL" id="PJZ68017.1"/>
    </source>
</evidence>
<comment type="caution">
    <text evidence="2">The sequence shown here is derived from an EMBL/GenBank/DDBJ whole genome shotgun (WGS) entry which is preliminary data.</text>
</comment>
<dbReference type="InterPro" id="IPR036397">
    <property type="entry name" value="RNaseH_sf"/>
</dbReference>
<dbReference type="Gene3D" id="3.30.420.10">
    <property type="entry name" value="Ribonuclease H-like superfamily/Ribonuclease H"/>
    <property type="match status" value="1"/>
</dbReference>
<dbReference type="InterPro" id="IPR012337">
    <property type="entry name" value="RNaseH-like_sf"/>
</dbReference>
<keyword evidence="3" id="KW-1185">Reference proteome</keyword>
<name>A0ABX4P4L0_9LEPT</name>
<organism evidence="2 3">
    <name type="scientific">Leptospira perolatii</name>
    <dbReference type="NCBI Taxonomy" id="2023191"/>
    <lineage>
        <taxon>Bacteria</taxon>
        <taxon>Pseudomonadati</taxon>
        <taxon>Spirochaetota</taxon>
        <taxon>Spirochaetia</taxon>
        <taxon>Leptospirales</taxon>
        <taxon>Leptospiraceae</taxon>
        <taxon>Leptospira</taxon>
    </lineage>
</organism>
<dbReference type="InterPro" id="IPR001584">
    <property type="entry name" value="Integrase_cat-core"/>
</dbReference>
<dbReference type="Proteomes" id="UP000231962">
    <property type="component" value="Unassembled WGS sequence"/>
</dbReference>
<accession>A0ABX4P4L0</accession>
<dbReference type="PROSITE" id="PS50994">
    <property type="entry name" value="INTEGRASE"/>
    <property type="match status" value="1"/>
</dbReference>
<sequence>MKISVPVYYRWKNELDCKSSIFSICRKSHPKQISIPEQLVMKSYLNRKIFWNWPLRSIYYRILNDGKAYFNLTTFYKYARILKPQRPVFRKPKQRTGVRANSPFQLLHMDTTTLRTTDQTKVFIHFISDNFSRAILGWKVSLVSSSNIAKQNLQKVYTTFNLSNKHNVHLLCDGGAENFGFVDQFISLPEIRIRKLIAQVDIKYSNSMVEAIHKKMKYEFLFRIPQRNLKDVIQTLRKAVPEYNHRPSGVLFGYSPWQVLNGAIPDKFRFSSKIKEAASNRTLINSNSLCKSCK</sequence>
<reference evidence="2 3" key="1">
    <citation type="submission" date="2017-07" db="EMBL/GenBank/DDBJ databases">
        <title>Leptospira spp. isolated from tropical soils.</title>
        <authorList>
            <person name="Thibeaux R."/>
            <person name="Iraola G."/>
            <person name="Ferres I."/>
            <person name="Bierque E."/>
            <person name="Girault D."/>
            <person name="Soupe-Gilbert M.-E."/>
            <person name="Picardeau M."/>
            <person name="Goarant C."/>
        </authorList>
    </citation>
    <scope>NUCLEOTIDE SEQUENCE [LARGE SCALE GENOMIC DNA]</scope>
    <source>
        <strain evidence="2 3">FH1-B-C1</strain>
    </source>
</reference>
<dbReference type="SUPFAM" id="SSF53098">
    <property type="entry name" value="Ribonuclease H-like"/>
    <property type="match status" value="1"/>
</dbReference>
<proteinExistence type="predicted"/>
<feature type="domain" description="Integrase catalytic" evidence="1">
    <location>
        <begin position="99"/>
        <end position="264"/>
    </location>
</feature>
<evidence type="ECO:0000313" key="3">
    <source>
        <dbReference type="Proteomes" id="UP000231962"/>
    </source>
</evidence>
<protein>
    <recommendedName>
        <fullName evidence="1">Integrase catalytic domain-containing protein</fullName>
    </recommendedName>
</protein>
<dbReference type="EMBL" id="NPDY01000043">
    <property type="protein sequence ID" value="PJZ68017.1"/>
    <property type="molecule type" value="Genomic_DNA"/>
</dbReference>
<gene>
    <name evidence="2" type="ORF">CH360_18420</name>
</gene>
<evidence type="ECO:0000259" key="1">
    <source>
        <dbReference type="PROSITE" id="PS50994"/>
    </source>
</evidence>